<evidence type="ECO:0000256" key="2">
    <source>
        <dbReference type="SAM" id="MobiDB-lite"/>
    </source>
</evidence>
<feature type="compositionally biased region" description="Low complexity" evidence="2">
    <location>
        <begin position="230"/>
        <end position="249"/>
    </location>
</feature>
<sequence length="776" mass="79532">MTSTPADYPGSSPAGRGRHRAPDSEAQTAYIPRLSDASPDGVPGGPLTPPVGLGANVSPAAPARSPRLPEAPPSPAQPDAPDTAILAADESAQRRIRAARDSARTENGLDEVSAAAAAARRRAMPSAPAAPESFDFFAPAPDEEPNPLSVRTEASPAPVGDTQQFPASDRTAARATEPLPRVTDVPVPAADLPGRAADRPARAGEPAVTPAGGPVWSTQPTRPQSPAPAAPGWSAAAATPGSPAGWSAPSSPPGSPAGWSPDPAAPSSPAGRTAAPATPGSPAGWPAEAAAPSTPADWSAEPTRQTAPVSGRRAAAPASPAAPAWDPDATGRIETAAAPASPATASPAAPPLAATASPAGVPTAAAWAAHPTAPVTGQPITSTPETARKSPETAETAVPASWEPSGAATRPLPAASGPPMGSKNTRWASNEPLEPSDPATNPIVSATRVIPTLDAPTGVLPTLTPGAPLPGKLTVLPPGKAAQAAREAAGPEAVVGAASIKDVPPVLDEPAAETAEPEPPKRGEKVVKLRPEQTDEGYKSVYSELTRPTTASRLRTGIRGAGELMITFGLIVLLFAGYEVFGNSAEVQAEQDHLAQELDQAWADPTVAPTSKVQGPAAPGEALVGRLYIPKLDKEWVVVDGVRPQDIKYAPGHYPETAKPGQIGNFSVAGHRIKKIFWRLDELKPGDVIGVETRESWYVYQVTGHQIVTPNQVEVVAPVPNKPGETPTKALLTLTTCNPKFNNYQRLVVHAELMKTVPRDQTKADAGMPAEMKTKA</sequence>
<organism evidence="3 4">
    <name type="scientific">Actinoplanes oblitus</name>
    <dbReference type="NCBI Taxonomy" id="3040509"/>
    <lineage>
        <taxon>Bacteria</taxon>
        <taxon>Bacillati</taxon>
        <taxon>Actinomycetota</taxon>
        <taxon>Actinomycetes</taxon>
        <taxon>Micromonosporales</taxon>
        <taxon>Micromonosporaceae</taxon>
        <taxon>Actinoplanes</taxon>
    </lineage>
</organism>
<reference evidence="3 4" key="1">
    <citation type="submission" date="2023-06" db="EMBL/GenBank/DDBJ databases">
        <authorList>
            <person name="Yushchuk O."/>
            <person name="Binda E."/>
            <person name="Ruckert-Reed C."/>
            <person name="Fedorenko V."/>
            <person name="Kalinowski J."/>
            <person name="Marinelli F."/>
        </authorList>
    </citation>
    <scope>NUCLEOTIDE SEQUENCE [LARGE SCALE GENOMIC DNA]</scope>
    <source>
        <strain evidence="3 4">NRRL 3884</strain>
    </source>
</reference>
<keyword evidence="4" id="KW-1185">Reference proteome</keyword>
<evidence type="ECO:0000256" key="1">
    <source>
        <dbReference type="ARBA" id="ARBA00022801"/>
    </source>
</evidence>
<dbReference type="RefSeq" id="WP_284917886.1">
    <property type="nucleotide sequence ID" value="NZ_CP126980.1"/>
</dbReference>
<feature type="compositionally biased region" description="Low complexity" evidence="2">
    <location>
        <begin position="256"/>
        <end position="287"/>
    </location>
</feature>
<feature type="compositionally biased region" description="Low complexity" evidence="2">
    <location>
        <begin position="113"/>
        <end position="133"/>
    </location>
</feature>
<dbReference type="InterPro" id="IPR042003">
    <property type="entry name" value="Sortase_E"/>
</dbReference>
<dbReference type="EMBL" id="CP126980">
    <property type="protein sequence ID" value="WIM96610.1"/>
    <property type="molecule type" value="Genomic_DNA"/>
</dbReference>
<dbReference type="NCBIfam" id="NF033747">
    <property type="entry name" value="class_E_sortase"/>
    <property type="match status" value="1"/>
</dbReference>
<feature type="compositionally biased region" description="Pro residues" evidence="2">
    <location>
        <begin position="69"/>
        <end position="78"/>
    </location>
</feature>
<dbReference type="Pfam" id="PF04203">
    <property type="entry name" value="Sortase"/>
    <property type="match status" value="1"/>
</dbReference>
<dbReference type="CDD" id="cd05830">
    <property type="entry name" value="Sortase_E"/>
    <property type="match status" value="1"/>
</dbReference>
<dbReference type="SUPFAM" id="SSF63817">
    <property type="entry name" value="Sortase"/>
    <property type="match status" value="1"/>
</dbReference>
<gene>
    <name evidence="3" type="ORF">ACTOB_000053</name>
</gene>
<dbReference type="InterPro" id="IPR053465">
    <property type="entry name" value="Sortase_Class_E"/>
</dbReference>
<dbReference type="Gene3D" id="2.40.260.10">
    <property type="entry name" value="Sortase"/>
    <property type="match status" value="1"/>
</dbReference>
<evidence type="ECO:0000313" key="3">
    <source>
        <dbReference type="EMBL" id="WIM96610.1"/>
    </source>
</evidence>
<feature type="compositionally biased region" description="Low complexity" evidence="2">
    <location>
        <begin position="335"/>
        <end position="376"/>
    </location>
</feature>
<keyword evidence="1" id="KW-0378">Hydrolase</keyword>
<feature type="compositionally biased region" description="Low complexity" evidence="2">
    <location>
        <begin position="307"/>
        <end position="328"/>
    </location>
</feature>
<name>A0ABY8WFL8_9ACTN</name>
<feature type="compositionally biased region" description="Low complexity" evidence="2">
    <location>
        <begin position="50"/>
        <end position="68"/>
    </location>
</feature>
<dbReference type="InterPro" id="IPR023365">
    <property type="entry name" value="Sortase_dom-sf"/>
</dbReference>
<dbReference type="NCBIfam" id="TIGR01076">
    <property type="entry name" value="sortase_fam"/>
    <property type="match status" value="1"/>
</dbReference>
<proteinExistence type="predicted"/>
<accession>A0ABY8WFL8</accession>
<feature type="region of interest" description="Disordered" evidence="2">
    <location>
        <begin position="1"/>
        <end position="445"/>
    </location>
</feature>
<dbReference type="InterPro" id="IPR005754">
    <property type="entry name" value="Sortase"/>
</dbReference>
<dbReference type="Proteomes" id="UP001240150">
    <property type="component" value="Chromosome"/>
</dbReference>
<evidence type="ECO:0000313" key="4">
    <source>
        <dbReference type="Proteomes" id="UP001240150"/>
    </source>
</evidence>
<protein>
    <submittedName>
        <fullName evidence="3">Class E sortase</fullName>
    </submittedName>
</protein>